<evidence type="ECO:0008006" key="12">
    <source>
        <dbReference type="Google" id="ProtNLM"/>
    </source>
</evidence>
<dbReference type="Proteomes" id="UP000054466">
    <property type="component" value="Unassembled WGS sequence"/>
</dbReference>
<dbReference type="GeneID" id="27343997"/>
<dbReference type="PANTHER" id="PTHR15362">
    <property type="entry name" value="PHOSPHATIDYLINOSITOL SYNTHASE"/>
    <property type="match status" value="1"/>
</dbReference>
<dbReference type="InterPro" id="IPR043130">
    <property type="entry name" value="CDP-OH_PTrfase_TM_dom"/>
</dbReference>
<evidence type="ECO:0000313" key="11">
    <source>
        <dbReference type="Proteomes" id="UP000054466"/>
    </source>
</evidence>
<dbReference type="AlphaFoldDB" id="A0A0D2AUN7"/>
<dbReference type="InterPro" id="IPR048254">
    <property type="entry name" value="CDP_ALCOHOL_P_TRANSF_CS"/>
</dbReference>
<evidence type="ECO:0000256" key="8">
    <source>
        <dbReference type="RuleBase" id="RU003750"/>
    </source>
</evidence>
<organism evidence="10 11">
    <name type="scientific">Cladophialophora immunda</name>
    <dbReference type="NCBI Taxonomy" id="569365"/>
    <lineage>
        <taxon>Eukaryota</taxon>
        <taxon>Fungi</taxon>
        <taxon>Dikarya</taxon>
        <taxon>Ascomycota</taxon>
        <taxon>Pezizomycotina</taxon>
        <taxon>Eurotiomycetes</taxon>
        <taxon>Chaetothyriomycetidae</taxon>
        <taxon>Chaetothyriales</taxon>
        <taxon>Herpotrichiellaceae</taxon>
        <taxon>Cladophialophora</taxon>
    </lineage>
</organism>
<dbReference type="GO" id="GO:0003881">
    <property type="term" value="F:CDP-diacylglycerol-inositol 3-phosphatidyltransferase activity"/>
    <property type="evidence" value="ECO:0007669"/>
    <property type="project" value="TreeGrafter"/>
</dbReference>
<proteinExistence type="inferred from homology"/>
<comment type="subcellular location">
    <subcellularLocation>
        <location evidence="1">Membrane</location>
        <topology evidence="1">Multi-pass membrane protein</topology>
    </subcellularLocation>
</comment>
<evidence type="ECO:0000256" key="2">
    <source>
        <dbReference type="ARBA" id="ARBA00022679"/>
    </source>
</evidence>
<protein>
    <recommendedName>
        <fullName evidence="12">CDP-diacylglycerol-inositol 3-phosphatidyltransferase</fullName>
    </recommendedName>
</protein>
<dbReference type="STRING" id="569365.A0A0D2AUN7"/>
<dbReference type="FunFam" id="1.20.120.1760:FF:000011">
    <property type="entry name" value="Cdp-diacylglycerol-inositol 3-phosphatidyltransferase pis"/>
    <property type="match status" value="1"/>
</dbReference>
<evidence type="ECO:0000256" key="6">
    <source>
        <dbReference type="ARBA" id="ARBA00023136"/>
    </source>
</evidence>
<keyword evidence="6 9" id="KW-0472">Membrane</keyword>
<keyword evidence="4 9" id="KW-1133">Transmembrane helix</keyword>
<dbReference type="RefSeq" id="XP_016249168.1">
    <property type="nucleotide sequence ID" value="XM_016391649.1"/>
</dbReference>
<sequence length="303" mass="33181">MGQKDGGVKANGHIGGANGHAKANGTAPLVRKAEEDIYEEENIFLFIPNIIGYARIILAVASLYYMPLHPRTCSGLYSFSCILDAADGLAARRYNQSTTFGAVLDMVTDRCTTSCLLVFLASAFPRWSILFQGLISLDLASHYVHMYATLTMGGQSHKKVDSSRSWILHLYYTNKVVLFMFCALNELFFIALYLLSFSSPLLSPSLLVTSENGISSTQPGSPAHPKPSAIFVNPWSAGAMEMARANKMDSTIPWILAGISFPIMFGKQVINVIQLVKACRWLGEGDVAARRKAGITKMKKKKV</sequence>
<feature type="transmembrane region" description="Helical" evidence="9">
    <location>
        <begin position="176"/>
        <end position="195"/>
    </location>
</feature>
<evidence type="ECO:0000256" key="3">
    <source>
        <dbReference type="ARBA" id="ARBA00022692"/>
    </source>
</evidence>
<keyword evidence="7" id="KW-1208">Phospholipid metabolism</keyword>
<evidence type="ECO:0000256" key="7">
    <source>
        <dbReference type="ARBA" id="ARBA00023264"/>
    </source>
</evidence>
<evidence type="ECO:0000256" key="5">
    <source>
        <dbReference type="ARBA" id="ARBA00023098"/>
    </source>
</evidence>
<evidence type="ECO:0000313" key="10">
    <source>
        <dbReference type="EMBL" id="KIW28952.1"/>
    </source>
</evidence>
<evidence type="ECO:0000256" key="9">
    <source>
        <dbReference type="SAM" id="Phobius"/>
    </source>
</evidence>
<dbReference type="GO" id="GO:0005794">
    <property type="term" value="C:Golgi apparatus"/>
    <property type="evidence" value="ECO:0007669"/>
    <property type="project" value="TreeGrafter"/>
</dbReference>
<dbReference type="HOGENOM" id="CLU_067602_0_1_1"/>
<keyword evidence="5" id="KW-0443">Lipid metabolism</keyword>
<keyword evidence="2 8" id="KW-0808">Transferase</keyword>
<dbReference type="InterPro" id="IPR000462">
    <property type="entry name" value="CDP-OH_P_trans"/>
</dbReference>
<gene>
    <name evidence="10" type="ORF">PV07_04803</name>
</gene>
<dbReference type="Gene3D" id="1.20.120.1760">
    <property type="match status" value="1"/>
</dbReference>
<keyword evidence="11" id="KW-1185">Reference proteome</keyword>
<evidence type="ECO:0000256" key="4">
    <source>
        <dbReference type="ARBA" id="ARBA00022989"/>
    </source>
</evidence>
<dbReference type="PROSITE" id="PS00379">
    <property type="entry name" value="CDP_ALCOHOL_P_TRANSF"/>
    <property type="match status" value="1"/>
</dbReference>
<feature type="transmembrane region" description="Helical" evidence="9">
    <location>
        <begin position="251"/>
        <end position="270"/>
    </location>
</feature>
<keyword evidence="3 9" id="KW-0812">Transmembrane</keyword>
<accession>A0A0D2AUN7</accession>
<reference evidence="10 11" key="1">
    <citation type="submission" date="2015-01" db="EMBL/GenBank/DDBJ databases">
        <title>The Genome Sequence of Cladophialophora immunda CBS83496.</title>
        <authorList>
            <consortium name="The Broad Institute Genomics Platform"/>
            <person name="Cuomo C."/>
            <person name="de Hoog S."/>
            <person name="Gorbushina A."/>
            <person name="Stielow B."/>
            <person name="Teixiera M."/>
            <person name="Abouelleil A."/>
            <person name="Chapman S.B."/>
            <person name="Priest M."/>
            <person name="Young S.K."/>
            <person name="Wortman J."/>
            <person name="Nusbaum C."/>
            <person name="Birren B."/>
        </authorList>
    </citation>
    <scope>NUCLEOTIDE SEQUENCE [LARGE SCALE GENOMIC DNA]</scope>
    <source>
        <strain evidence="10 11">CBS 83496</strain>
    </source>
</reference>
<dbReference type="Pfam" id="PF01066">
    <property type="entry name" value="CDP-OH_P_transf"/>
    <property type="match status" value="1"/>
</dbReference>
<feature type="transmembrane region" description="Helical" evidence="9">
    <location>
        <begin position="43"/>
        <end position="66"/>
    </location>
</feature>
<comment type="similarity">
    <text evidence="8">Belongs to the CDP-alcohol phosphatidyltransferase class-I family.</text>
</comment>
<dbReference type="PANTHER" id="PTHR15362:SF4">
    <property type="entry name" value="CDP-DIACYLGLYCEROL--INOSITOL 3-PHOSPHATIDYLTRANSFERASE"/>
    <property type="match status" value="1"/>
</dbReference>
<name>A0A0D2AUN7_9EURO</name>
<dbReference type="EMBL" id="KN847042">
    <property type="protein sequence ID" value="KIW28952.1"/>
    <property type="molecule type" value="Genomic_DNA"/>
</dbReference>
<dbReference type="GO" id="GO:0006661">
    <property type="term" value="P:phosphatidylinositol biosynthetic process"/>
    <property type="evidence" value="ECO:0007669"/>
    <property type="project" value="TreeGrafter"/>
</dbReference>
<evidence type="ECO:0000256" key="1">
    <source>
        <dbReference type="ARBA" id="ARBA00004141"/>
    </source>
</evidence>
<dbReference type="OrthoDB" id="10251079at2759"/>
<dbReference type="VEuPathDB" id="FungiDB:PV07_04803"/>
<dbReference type="GO" id="GO:0016020">
    <property type="term" value="C:membrane"/>
    <property type="evidence" value="ECO:0007669"/>
    <property type="project" value="UniProtKB-SubCell"/>
</dbReference>